<proteinExistence type="predicted"/>
<dbReference type="EMBL" id="JAHLUH010000021">
    <property type="protein sequence ID" value="KAG7723889.1"/>
    <property type="molecule type" value="Genomic_DNA"/>
</dbReference>
<dbReference type="EMBL" id="JAHLUN010000007">
    <property type="protein sequence ID" value="KAG7764812.1"/>
    <property type="molecule type" value="Genomic_DNA"/>
</dbReference>
<accession>A0AAN6D0W0</accession>
<dbReference type="InterPro" id="IPR001012">
    <property type="entry name" value="UBX_dom"/>
</dbReference>
<dbReference type="Pfam" id="PF13899">
    <property type="entry name" value="Thioredoxin_7"/>
    <property type="match status" value="1"/>
</dbReference>
<evidence type="ECO:0000313" key="5">
    <source>
        <dbReference type="Proteomes" id="UP000697297"/>
    </source>
</evidence>
<dbReference type="PANTHER" id="PTHR23322:SF6">
    <property type="entry name" value="UBX DOMAIN-CONTAINING PROTEIN 7"/>
    <property type="match status" value="1"/>
</dbReference>
<feature type="region of interest" description="Disordered" evidence="1">
    <location>
        <begin position="125"/>
        <end position="158"/>
    </location>
</feature>
<dbReference type="GO" id="GO:0043161">
    <property type="term" value="P:proteasome-mediated ubiquitin-dependent protein catabolic process"/>
    <property type="evidence" value="ECO:0007669"/>
    <property type="project" value="TreeGrafter"/>
</dbReference>
<dbReference type="InterPro" id="IPR036249">
    <property type="entry name" value="Thioredoxin-like_sf"/>
</dbReference>
<feature type="compositionally biased region" description="Acidic residues" evidence="1">
    <location>
        <begin position="125"/>
        <end position="143"/>
    </location>
</feature>
<dbReference type="PROSITE" id="PS50033">
    <property type="entry name" value="UBX"/>
    <property type="match status" value="1"/>
</dbReference>
<dbReference type="GO" id="GO:0005634">
    <property type="term" value="C:nucleus"/>
    <property type="evidence" value="ECO:0007669"/>
    <property type="project" value="TreeGrafter"/>
</dbReference>
<dbReference type="Proteomes" id="UP000738402">
    <property type="component" value="Unassembled WGS sequence"/>
</dbReference>
<evidence type="ECO:0000256" key="1">
    <source>
        <dbReference type="SAM" id="MobiDB-lite"/>
    </source>
</evidence>
<dbReference type="SMART" id="SM00166">
    <property type="entry name" value="UBX"/>
    <property type="match status" value="1"/>
</dbReference>
<dbReference type="InterPro" id="IPR029071">
    <property type="entry name" value="Ubiquitin-like_domsf"/>
</dbReference>
<comment type="caution">
    <text evidence="3">The sequence shown here is derived from an EMBL/GenBank/DDBJ whole genome shotgun (WGS) entry which is preliminary data.</text>
</comment>
<evidence type="ECO:0000259" key="2">
    <source>
        <dbReference type="PROSITE" id="PS50033"/>
    </source>
</evidence>
<dbReference type="InterPro" id="IPR006577">
    <property type="entry name" value="UAS"/>
</dbReference>
<dbReference type="CDD" id="cd14346">
    <property type="entry name" value="UBA_Ubx5_like"/>
    <property type="match status" value="1"/>
</dbReference>
<dbReference type="SUPFAM" id="SSF52833">
    <property type="entry name" value="Thioredoxin-like"/>
    <property type="match status" value="1"/>
</dbReference>
<reference evidence="3 5" key="1">
    <citation type="journal article" date="2021" name="G3 (Bethesda)">
        <title>Genomic diversity, chromosomal rearrangements, and interspecies hybridization in the ogataea polymorpha species complex.</title>
        <authorList>
            <person name="Hanson S.J."/>
            <person name="Cinneide E.O."/>
            <person name="Salzberg L.I."/>
            <person name="Wolfe K.H."/>
            <person name="McGowan J."/>
            <person name="Fitzpatrick D.A."/>
            <person name="Matlin K."/>
        </authorList>
    </citation>
    <scope>NUCLEOTIDE SEQUENCE</scope>
    <source>
        <strain evidence="4">81-436-3</strain>
        <strain evidence="3">83-405-1</strain>
    </source>
</reference>
<dbReference type="Gene3D" id="1.10.8.10">
    <property type="entry name" value="DNA helicase RuvA subunit, C-terminal domain"/>
    <property type="match status" value="1"/>
</dbReference>
<sequence>MDSSVPLFLEITSTDDVGVAQSFLEMAGGDLDTAVSLYFEHGTGVGPSRPGDDAEVAGRLQQEMYAEPDSADEGVRRPLEPVRDQLVADYARVDPHRGMFGRTQVGIFNQLDDDDAVDGVEVVDLDDDDDDDDEFQMLDDDDDPVRQQNNRRARRRREFRTSTQRRLANIFRPPWDIIQKLDLDGAKVVARQEKKWILVNIQDMTDFRCQCLNRDFWSNTEIKDIVRENFIFLQYHHDSPNGEYYINMYPFSEYPHIAILDPMTGERLKMWSGVPDVRVWVEQVVDFMDRFSLDKNKKNPIVQHSVRPDVNSLSEEQQIKMAVEHSLNPGAAQQQDSVDIVDLGDGEGTKERPLELDSDGPVIDAVDVPDPQGTDVTRIQIRSGDGRRVVKKFALQDPVLRVFQFVKYYFGIGNRPFQLTMQRENLIDKLGQTVQECGLRNASLLLEVEE</sequence>
<dbReference type="CDD" id="cd01767">
    <property type="entry name" value="UBX"/>
    <property type="match status" value="1"/>
</dbReference>
<dbReference type="AlphaFoldDB" id="A0AAN6D0W0"/>
<dbReference type="Proteomes" id="UP000697297">
    <property type="component" value="Unassembled WGS sequence"/>
</dbReference>
<dbReference type="Pfam" id="PF00789">
    <property type="entry name" value="UBX"/>
    <property type="match status" value="1"/>
</dbReference>
<dbReference type="GO" id="GO:0043130">
    <property type="term" value="F:ubiquitin binding"/>
    <property type="evidence" value="ECO:0007669"/>
    <property type="project" value="TreeGrafter"/>
</dbReference>
<keyword evidence="5" id="KW-1185">Reference proteome</keyword>
<feature type="domain" description="UBX" evidence="2">
    <location>
        <begin position="372"/>
        <end position="447"/>
    </location>
</feature>
<dbReference type="SUPFAM" id="SSF54236">
    <property type="entry name" value="Ubiquitin-like"/>
    <property type="match status" value="1"/>
</dbReference>
<dbReference type="Gene3D" id="3.10.20.90">
    <property type="entry name" value="Phosphatidylinositol 3-kinase Catalytic Subunit, Chain A, domain 1"/>
    <property type="match status" value="1"/>
</dbReference>
<dbReference type="InterPro" id="IPR050730">
    <property type="entry name" value="UBX_domain-protein"/>
</dbReference>
<evidence type="ECO:0000313" key="3">
    <source>
        <dbReference type="EMBL" id="KAG7723889.1"/>
    </source>
</evidence>
<gene>
    <name evidence="3" type="ORF">KL933_005211</name>
    <name evidence="4" type="ORF">KL946_002679</name>
</gene>
<dbReference type="SMART" id="SM00594">
    <property type="entry name" value="UAS"/>
    <property type="match status" value="1"/>
</dbReference>
<organism evidence="3 6">
    <name type="scientific">Ogataea haglerorum</name>
    <dbReference type="NCBI Taxonomy" id="1937702"/>
    <lineage>
        <taxon>Eukaryota</taxon>
        <taxon>Fungi</taxon>
        <taxon>Dikarya</taxon>
        <taxon>Ascomycota</taxon>
        <taxon>Saccharomycotina</taxon>
        <taxon>Pichiomycetes</taxon>
        <taxon>Pichiales</taxon>
        <taxon>Pichiaceae</taxon>
        <taxon>Ogataea</taxon>
    </lineage>
</organism>
<dbReference type="Pfam" id="PF14555">
    <property type="entry name" value="UBA_4"/>
    <property type="match status" value="1"/>
</dbReference>
<protein>
    <recommendedName>
        <fullName evidence="2">UBX domain-containing protein</fullName>
    </recommendedName>
</protein>
<evidence type="ECO:0000313" key="4">
    <source>
        <dbReference type="EMBL" id="KAG7764812.1"/>
    </source>
</evidence>
<dbReference type="PANTHER" id="PTHR23322">
    <property type="entry name" value="FAS-ASSOCIATED PROTEIN"/>
    <property type="match status" value="1"/>
</dbReference>
<dbReference type="CDD" id="cd02958">
    <property type="entry name" value="UAS"/>
    <property type="match status" value="1"/>
</dbReference>
<dbReference type="Gene3D" id="3.40.30.10">
    <property type="entry name" value="Glutaredoxin"/>
    <property type="match status" value="1"/>
</dbReference>
<name>A0AAN6D0W0_9ASCO</name>
<feature type="compositionally biased region" description="Basic residues" evidence="1">
    <location>
        <begin position="149"/>
        <end position="158"/>
    </location>
</feature>
<evidence type="ECO:0000313" key="6">
    <source>
        <dbReference type="Proteomes" id="UP000738402"/>
    </source>
</evidence>